<dbReference type="Gene3D" id="3.40.50.10050">
    <property type="entry name" value="Translation initiation factor IF- 2, domain 3"/>
    <property type="match status" value="1"/>
</dbReference>
<feature type="non-terminal residue" evidence="7">
    <location>
        <position position="1"/>
    </location>
</feature>
<organism evidence="7">
    <name type="scientific">marine metagenome</name>
    <dbReference type="NCBI Taxonomy" id="408172"/>
    <lineage>
        <taxon>unclassified sequences</taxon>
        <taxon>metagenomes</taxon>
        <taxon>ecological metagenomes</taxon>
    </lineage>
</organism>
<evidence type="ECO:0000256" key="5">
    <source>
        <dbReference type="ARBA" id="ARBA00023134"/>
    </source>
</evidence>
<dbReference type="InterPro" id="IPR006847">
    <property type="entry name" value="IF2_N"/>
</dbReference>
<dbReference type="GO" id="GO:0003924">
    <property type="term" value="F:GTPase activity"/>
    <property type="evidence" value="ECO:0007669"/>
    <property type="project" value="InterPro"/>
</dbReference>
<dbReference type="AlphaFoldDB" id="A0A382KLY6"/>
<keyword evidence="5" id="KW-0342">GTP-binding</keyword>
<feature type="domain" description="Tr-type G" evidence="6">
    <location>
        <begin position="69"/>
        <end position="239"/>
    </location>
</feature>
<evidence type="ECO:0000313" key="7">
    <source>
        <dbReference type="EMBL" id="SVC23947.1"/>
    </source>
</evidence>
<dbReference type="FunFam" id="3.40.50.300:FF:000019">
    <property type="entry name" value="Translation initiation factor IF-2"/>
    <property type="match status" value="1"/>
</dbReference>
<dbReference type="FunFam" id="2.40.30.10:FF:000007">
    <property type="entry name" value="Translation initiation factor IF-2"/>
    <property type="match status" value="1"/>
</dbReference>
<dbReference type="Pfam" id="PF00009">
    <property type="entry name" value="GTP_EFTU"/>
    <property type="match status" value="1"/>
</dbReference>
<name>A0A382KLY6_9ZZZZ</name>
<dbReference type="InterPro" id="IPR036925">
    <property type="entry name" value="TIF_IF2_dom3_sf"/>
</dbReference>
<accession>A0A382KLY6</accession>
<dbReference type="GO" id="GO:0005829">
    <property type="term" value="C:cytosol"/>
    <property type="evidence" value="ECO:0007669"/>
    <property type="project" value="TreeGrafter"/>
</dbReference>
<proteinExistence type="inferred from homology"/>
<dbReference type="InterPro" id="IPR009000">
    <property type="entry name" value="Transl_B-barrel_sf"/>
</dbReference>
<keyword evidence="4" id="KW-0648">Protein biosynthesis</keyword>
<dbReference type="InterPro" id="IPR044145">
    <property type="entry name" value="IF2_II"/>
</dbReference>
<evidence type="ECO:0000256" key="1">
    <source>
        <dbReference type="ARBA" id="ARBA00007733"/>
    </source>
</evidence>
<dbReference type="Gene3D" id="3.40.50.300">
    <property type="entry name" value="P-loop containing nucleotide triphosphate hydrolases"/>
    <property type="match status" value="1"/>
</dbReference>
<dbReference type="PANTHER" id="PTHR43381">
    <property type="entry name" value="TRANSLATION INITIATION FACTOR IF-2-RELATED"/>
    <property type="match status" value="1"/>
</dbReference>
<protein>
    <recommendedName>
        <fullName evidence="6">Tr-type G domain-containing protein</fullName>
    </recommendedName>
</protein>
<sequence length="419" mass="44404">LANRMAVRGAEVVKVLMKMGLMATINEVLEADTAELVADEFGHKVKRVSEADVELGLRGDADGSVEMEPRPPIVTIMGHVDHGKTSLLDTLRNSDVVGGEAGGITQHIGAYQIGNEDGRKITLIDTPGHAAFSQMRARGANTTDIVILVVAADDGVMPQTVEAIQHAQAAEVPIIVAINKMDLPDADPDKVRNALLQHNVILEHVGGDVLSVEISAKDGSNLEKLIETVHLQAELMELKANPERSGEGVALEARLERGKGVVTTVLVQRGTIKVGDILVVGGSWGRVRALQDDRGANISAAGPSQPIEILGLNSTPNAGDEVVVVPDESRAREVTEYRGKLTRDQRAISARRGTVEQMFSQIDEGEAKQVPLVVKTDAHGSLEAIQNSIRNLATEEVSAHILLAGVGGITESDVSLAAA</sequence>
<dbReference type="SUPFAM" id="SSF52540">
    <property type="entry name" value="P-loop containing nucleoside triphosphate hydrolases"/>
    <property type="match status" value="1"/>
</dbReference>
<evidence type="ECO:0000256" key="4">
    <source>
        <dbReference type="ARBA" id="ARBA00022917"/>
    </source>
</evidence>
<dbReference type="CDD" id="cd03702">
    <property type="entry name" value="IF2_mtIF2_II"/>
    <property type="match status" value="1"/>
</dbReference>
<gene>
    <name evidence="7" type="ORF">METZ01_LOCUS276801</name>
</gene>
<dbReference type="Pfam" id="PF04760">
    <property type="entry name" value="IF2_N"/>
    <property type="match status" value="1"/>
</dbReference>
<dbReference type="InterPro" id="IPR023115">
    <property type="entry name" value="TIF_IF2_dom3"/>
</dbReference>
<dbReference type="InterPro" id="IPR000178">
    <property type="entry name" value="TF_IF2_bacterial-like"/>
</dbReference>
<reference evidence="7" key="1">
    <citation type="submission" date="2018-05" db="EMBL/GenBank/DDBJ databases">
        <authorList>
            <person name="Lanie J.A."/>
            <person name="Ng W.-L."/>
            <person name="Kazmierczak K.M."/>
            <person name="Andrzejewski T.M."/>
            <person name="Davidsen T.M."/>
            <person name="Wayne K.J."/>
            <person name="Tettelin H."/>
            <person name="Glass J.I."/>
            <person name="Rusch D."/>
            <person name="Podicherti R."/>
            <person name="Tsui H.-C.T."/>
            <person name="Winkler M.E."/>
        </authorList>
    </citation>
    <scope>NUCLEOTIDE SEQUENCE</scope>
</reference>
<dbReference type="SUPFAM" id="SSF50447">
    <property type="entry name" value="Translation proteins"/>
    <property type="match status" value="1"/>
</dbReference>
<dbReference type="InterPro" id="IPR005225">
    <property type="entry name" value="Small_GTP-bd"/>
</dbReference>
<dbReference type="Pfam" id="PF11987">
    <property type="entry name" value="IF-2"/>
    <property type="match status" value="1"/>
</dbReference>
<dbReference type="InterPro" id="IPR015760">
    <property type="entry name" value="TIF_IF2"/>
</dbReference>
<dbReference type="CDD" id="cd01887">
    <property type="entry name" value="IF2_eIF5B"/>
    <property type="match status" value="1"/>
</dbReference>
<dbReference type="InterPro" id="IPR000795">
    <property type="entry name" value="T_Tr_GTP-bd_dom"/>
</dbReference>
<evidence type="ECO:0000256" key="3">
    <source>
        <dbReference type="ARBA" id="ARBA00022741"/>
    </source>
</evidence>
<dbReference type="Pfam" id="PF22042">
    <property type="entry name" value="EF-G_D2"/>
    <property type="match status" value="1"/>
</dbReference>
<dbReference type="EMBL" id="UINC01080733">
    <property type="protein sequence ID" value="SVC23947.1"/>
    <property type="molecule type" value="Genomic_DNA"/>
</dbReference>
<keyword evidence="2" id="KW-0396">Initiation factor</keyword>
<dbReference type="GO" id="GO:0003743">
    <property type="term" value="F:translation initiation factor activity"/>
    <property type="evidence" value="ECO:0007669"/>
    <property type="project" value="UniProtKB-KW"/>
</dbReference>
<comment type="similarity">
    <text evidence="1">Belongs to the TRAFAC class translation factor GTPase superfamily. Classic translation factor GTPase family. IF-2 subfamily.</text>
</comment>
<dbReference type="NCBIfam" id="TIGR00487">
    <property type="entry name" value="IF-2"/>
    <property type="match status" value="1"/>
</dbReference>
<dbReference type="NCBIfam" id="TIGR00231">
    <property type="entry name" value="small_GTP"/>
    <property type="match status" value="1"/>
</dbReference>
<dbReference type="SUPFAM" id="SSF52156">
    <property type="entry name" value="Initiation factor IF2/eIF5b, domain 3"/>
    <property type="match status" value="1"/>
</dbReference>
<dbReference type="PANTHER" id="PTHR43381:SF5">
    <property type="entry name" value="TR-TYPE G DOMAIN-CONTAINING PROTEIN"/>
    <property type="match status" value="1"/>
</dbReference>
<evidence type="ECO:0000256" key="2">
    <source>
        <dbReference type="ARBA" id="ARBA00022540"/>
    </source>
</evidence>
<dbReference type="InterPro" id="IPR027417">
    <property type="entry name" value="P-loop_NTPase"/>
</dbReference>
<feature type="non-terminal residue" evidence="7">
    <location>
        <position position="419"/>
    </location>
</feature>
<dbReference type="GO" id="GO:0005525">
    <property type="term" value="F:GTP binding"/>
    <property type="evidence" value="ECO:0007669"/>
    <property type="project" value="UniProtKB-KW"/>
</dbReference>
<evidence type="ECO:0000259" key="6">
    <source>
        <dbReference type="PROSITE" id="PS51722"/>
    </source>
</evidence>
<dbReference type="PROSITE" id="PS51722">
    <property type="entry name" value="G_TR_2"/>
    <property type="match status" value="1"/>
</dbReference>
<dbReference type="Gene3D" id="2.40.30.10">
    <property type="entry name" value="Translation factors"/>
    <property type="match status" value="1"/>
</dbReference>
<dbReference type="InterPro" id="IPR053905">
    <property type="entry name" value="EF-G-like_DII"/>
</dbReference>
<keyword evidence="3" id="KW-0547">Nucleotide-binding</keyword>